<dbReference type="InterPro" id="IPR023809">
    <property type="entry name" value="Thiopep_bacteriocin_synth_dom"/>
</dbReference>
<accession>A0A941ITJ8</accession>
<dbReference type="InterPro" id="IPR006827">
    <property type="entry name" value="Lant_deHydtase_N"/>
</dbReference>
<dbReference type="Pfam" id="PF04738">
    <property type="entry name" value="Lant_dehydr_N"/>
    <property type="match status" value="1"/>
</dbReference>
<dbReference type="Pfam" id="PF14028">
    <property type="entry name" value="Lant_dehydr_C"/>
    <property type="match status" value="1"/>
</dbReference>
<feature type="region of interest" description="Disordered" evidence="1">
    <location>
        <begin position="1007"/>
        <end position="1029"/>
    </location>
</feature>
<evidence type="ECO:0000259" key="3">
    <source>
        <dbReference type="Pfam" id="PF14028"/>
    </source>
</evidence>
<comment type="caution">
    <text evidence="4">The sequence shown here is derived from an EMBL/GenBank/DDBJ whole genome shotgun (WGS) entry which is preliminary data.</text>
</comment>
<evidence type="ECO:0000313" key="4">
    <source>
        <dbReference type="EMBL" id="MBR7836068.1"/>
    </source>
</evidence>
<reference evidence="4" key="1">
    <citation type="submission" date="2021-04" db="EMBL/GenBank/DDBJ databases">
        <title>Genome based classification of Actinospica acidithermotolerans sp. nov., an actinobacterium isolated from an Indonesian hot spring.</title>
        <authorList>
            <person name="Kusuma A.B."/>
            <person name="Putra K.E."/>
            <person name="Nafisah S."/>
            <person name="Loh J."/>
            <person name="Nouioui I."/>
            <person name="Goodfellow M."/>
        </authorList>
    </citation>
    <scope>NUCLEOTIDE SEQUENCE</scope>
    <source>
        <strain evidence="4">CSCA 57</strain>
    </source>
</reference>
<name>A0A941ITJ8_9ACTN</name>
<feature type="domain" description="Lantibiotic dehydratase N-terminal" evidence="2">
    <location>
        <begin position="36"/>
        <end position="677"/>
    </location>
</feature>
<organism evidence="4 5">
    <name type="scientific">Actinospica durhamensis</name>
    <dbReference type="NCBI Taxonomy" id="1508375"/>
    <lineage>
        <taxon>Bacteria</taxon>
        <taxon>Bacillati</taxon>
        <taxon>Actinomycetota</taxon>
        <taxon>Actinomycetes</taxon>
        <taxon>Catenulisporales</taxon>
        <taxon>Actinospicaceae</taxon>
        <taxon>Actinospica</taxon>
    </lineage>
</organism>
<evidence type="ECO:0000259" key="2">
    <source>
        <dbReference type="Pfam" id="PF04738"/>
    </source>
</evidence>
<dbReference type="RefSeq" id="WP_212530556.1">
    <property type="nucleotide sequence ID" value="NZ_JAGSOG010000123.1"/>
</dbReference>
<feature type="domain" description="Thiopeptide-type bacteriocin biosynthesis" evidence="3">
    <location>
        <begin position="751"/>
        <end position="1000"/>
    </location>
</feature>
<feature type="compositionally biased region" description="Basic and acidic residues" evidence="1">
    <location>
        <begin position="1007"/>
        <end position="1017"/>
    </location>
</feature>
<sequence>MLLRVPVLPRVRVRAGWLPEPDGPEETAALIRKLTQDPELLEAVELASASLGRTLRLVLAGRETRLPELTRAACSLTRYQLRMAARPTPFGLFAGVALAGFGPRQAGGIRGFGPKALQPEAAWLSDRLSAWEQDEQVLAGLRVAANDLCFVRGRRLIVPPGAKAEASGDEPPTPNRTRTERTLAHTPAVQAALEYAATAIAVPELQDLLAARFPRSAQETITSLIRKLISLGVLLTDLHPPLDVADPLAYVQRRLPAASAQAALVREIGNWCDGQAEARLGRPDADTPRPDFAARADLALETDVRLPECVAAELERVAELLCRISPGPTAPIGEYHQAFLERYGTARSVPLPELLDPNIGLGLPAAYRRTPGPGRVAGLAHPGEDAERHRILSTLLLDAAADGRREIELDPGLITELERLGGDEPGRTASGFDLFAELLARDAEALDAGRFTLLLSPVGIGPGAGAAFGRFAGLLGADPRIAPLAAAAGAARPGALPVGLVHPVTRTRFGNLCRTGSWLPDRLTVGVHAEPGPHTVSLGDLAVGADRSGFRIAAPRLGRELTPVAFHRLARSEMPTIARFLLDAAAYPARAYRPWDWGPFAQAPFLPAVRTGSTVLSPARWRLDDPVLLNRGTPTGDWEKALDTWLQRRAVPEELELVLADHRIPLHLAHGWHRAILRQEAVRGKPLELRADLFAEHGGPGWLSGPTGTHHAEIVVAILPHAPAVGSDAASPAPLPPVRRVADAITPGGPWLYVRLPSALEQQDEILAVELPRLLNRLPAEVDRWFFLRYLDPEPHLRLRFHADPETLAVKVLPEVRDWVQGLAAGGVARDFSVESYLPEIERYGGPDAIAVAEGVFHAGSVLAVRRLAARASTRGPQPDPLLQTAADLAFMARLYIGEADWAQWLCDRVPRSAEHHPAFAERRRAALAAVDPSNPLPTGTDFGQLVRLMPAYGALVRDLAQDQDWIDPDSVLLSVLHVQANRLLGVDRAAEAQAFAIARGAVQSHRDRAAAQERAGRNPPNGESCGPH</sequence>
<protein>
    <submittedName>
        <fullName evidence="4">Lantibiotic dehydratase</fullName>
    </submittedName>
</protein>
<dbReference type="NCBIfam" id="TIGR03891">
    <property type="entry name" value="thiopep_ocin"/>
    <property type="match status" value="1"/>
</dbReference>
<dbReference type="EMBL" id="JAGSOG010000123">
    <property type="protein sequence ID" value="MBR7836068.1"/>
    <property type="molecule type" value="Genomic_DNA"/>
</dbReference>
<evidence type="ECO:0000313" key="5">
    <source>
        <dbReference type="Proteomes" id="UP000675781"/>
    </source>
</evidence>
<gene>
    <name evidence="4" type="ORF">KDL01_22520</name>
</gene>
<keyword evidence="5" id="KW-1185">Reference proteome</keyword>
<dbReference type="Proteomes" id="UP000675781">
    <property type="component" value="Unassembled WGS sequence"/>
</dbReference>
<proteinExistence type="predicted"/>
<dbReference type="AlphaFoldDB" id="A0A941ITJ8"/>
<evidence type="ECO:0000256" key="1">
    <source>
        <dbReference type="SAM" id="MobiDB-lite"/>
    </source>
</evidence>